<reference evidence="1" key="1">
    <citation type="submission" date="2019-10" db="EMBL/GenBank/DDBJ databases">
        <authorList>
            <consortium name="DOE Joint Genome Institute"/>
            <person name="Kuo A."/>
            <person name="Miyauchi S."/>
            <person name="Kiss E."/>
            <person name="Drula E."/>
            <person name="Kohler A."/>
            <person name="Sanchez-Garcia M."/>
            <person name="Andreopoulos B."/>
            <person name="Barry K.W."/>
            <person name="Bonito G."/>
            <person name="Buee M."/>
            <person name="Carver A."/>
            <person name="Chen C."/>
            <person name="Cichocki N."/>
            <person name="Clum A."/>
            <person name="Culley D."/>
            <person name="Crous P.W."/>
            <person name="Fauchery L."/>
            <person name="Girlanda M."/>
            <person name="Hayes R."/>
            <person name="Keri Z."/>
            <person name="Labutti K."/>
            <person name="Lipzen A."/>
            <person name="Lombard V."/>
            <person name="Magnuson J."/>
            <person name="Maillard F."/>
            <person name="Morin E."/>
            <person name="Murat C."/>
            <person name="Nolan M."/>
            <person name="Ohm R."/>
            <person name="Pangilinan J."/>
            <person name="Pereira M."/>
            <person name="Perotto S."/>
            <person name="Peter M."/>
            <person name="Riley R."/>
            <person name="Sitrit Y."/>
            <person name="Stielow B."/>
            <person name="Szollosi G."/>
            <person name="Zifcakova L."/>
            <person name="Stursova M."/>
            <person name="Spatafora J.W."/>
            <person name="Tedersoo L."/>
            <person name="Vaario L.-M."/>
            <person name="Yamada A."/>
            <person name="Yan M."/>
            <person name="Wang P."/>
            <person name="Xu J."/>
            <person name="Bruns T."/>
            <person name="Baldrian P."/>
            <person name="Vilgalys R."/>
            <person name="Henrissat B."/>
            <person name="Grigoriev I.V."/>
            <person name="Hibbett D."/>
            <person name="Nagy L.G."/>
            <person name="Martin F.M."/>
        </authorList>
    </citation>
    <scope>NUCLEOTIDE SEQUENCE</scope>
    <source>
        <strain evidence="1">P2</strain>
    </source>
</reference>
<dbReference type="EMBL" id="MU118070">
    <property type="protein sequence ID" value="KAF9645998.1"/>
    <property type="molecule type" value="Genomic_DNA"/>
</dbReference>
<proteinExistence type="predicted"/>
<keyword evidence="2" id="KW-1185">Reference proteome</keyword>
<feature type="non-terminal residue" evidence="1">
    <location>
        <position position="1"/>
    </location>
</feature>
<reference evidence="1" key="2">
    <citation type="journal article" date="2020" name="Nat. Commun.">
        <title>Large-scale genome sequencing of mycorrhizal fungi provides insights into the early evolution of symbiotic traits.</title>
        <authorList>
            <person name="Miyauchi S."/>
            <person name="Kiss E."/>
            <person name="Kuo A."/>
            <person name="Drula E."/>
            <person name="Kohler A."/>
            <person name="Sanchez-Garcia M."/>
            <person name="Morin E."/>
            <person name="Andreopoulos B."/>
            <person name="Barry K.W."/>
            <person name="Bonito G."/>
            <person name="Buee M."/>
            <person name="Carver A."/>
            <person name="Chen C."/>
            <person name="Cichocki N."/>
            <person name="Clum A."/>
            <person name="Culley D."/>
            <person name="Crous P.W."/>
            <person name="Fauchery L."/>
            <person name="Girlanda M."/>
            <person name="Hayes R.D."/>
            <person name="Keri Z."/>
            <person name="LaButti K."/>
            <person name="Lipzen A."/>
            <person name="Lombard V."/>
            <person name="Magnuson J."/>
            <person name="Maillard F."/>
            <person name="Murat C."/>
            <person name="Nolan M."/>
            <person name="Ohm R.A."/>
            <person name="Pangilinan J."/>
            <person name="Pereira M.F."/>
            <person name="Perotto S."/>
            <person name="Peter M."/>
            <person name="Pfister S."/>
            <person name="Riley R."/>
            <person name="Sitrit Y."/>
            <person name="Stielow J.B."/>
            <person name="Szollosi G."/>
            <person name="Zifcakova L."/>
            <person name="Stursova M."/>
            <person name="Spatafora J.W."/>
            <person name="Tedersoo L."/>
            <person name="Vaario L.M."/>
            <person name="Yamada A."/>
            <person name="Yan M."/>
            <person name="Wang P."/>
            <person name="Xu J."/>
            <person name="Bruns T."/>
            <person name="Baldrian P."/>
            <person name="Vilgalys R."/>
            <person name="Dunand C."/>
            <person name="Henrissat B."/>
            <person name="Grigoriev I.V."/>
            <person name="Hibbett D."/>
            <person name="Nagy L.G."/>
            <person name="Martin F.M."/>
        </authorList>
    </citation>
    <scope>NUCLEOTIDE SEQUENCE</scope>
    <source>
        <strain evidence="1">P2</strain>
    </source>
</reference>
<comment type="caution">
    <text evidence="1">The sequence shown here is derived from an EMBL/GenBank/DDBJ whole genome shotgun (WGS) entry which is preliminary data.</text>
</comment>
<gene>
    <name evidence="1" type="ORF">BDM02DRAFT_3066943</name>
</gene>
<organism evidence="1 2">
    <name type="scientific">Thelephora ganbajun</name>
    <name type="common">Ganba fungus</name>
    <dbReference type="NCBI Taxonomy" id="370292"/>
    <lineage>
        <taxon>Eukaryota</taxon>
        <taxon>Fungi</taxon>
        <taxon>Dikarya</taxon>
        <taxon>Basidiomycota</taxon>
        <taxon>Agaricomycotina</taxon>
        <taxon>Agaricomycetes</taxon>
        <taxon>Thelephorales</taxon>
        <taxon>Thelephoraceae</taxon>
        <taxon>Thelephora</taxon>
    </lineage>
</organism>
<protein>
    <submittedName>
        <fullName evidence="1">Uncharacterized protein</fullName>
    </submittedName>
</protein>
<sequence length="423" mass="45491">VSDSDSDSDPDPGSGAGDSSVGEAETVTDESNEPVLSHAEKRRQKKRKLNSGDPIPVGVSEPPTESTSTSSKPKKGKEKKGKKAGDSFESGDALPKRQNSVWVGNLAYKTTAVALKNFFEGLEITRIHMPVKAPPSGTGPKVNSGFAYVDFSTPDAKLIAITLSERNLEGRRLLIKDGGDFNGRPTTATTATNEDGTATTTEATTSKSSTPKTGLTKTAQKILAVQKQPPGPTLFFGNLGFEVTEDSIRQLLEAHRKKPAEEDKWIRKIRMGTFEDSGKCKGWAFVDFSSAEHATAALTNPRNHTLDGRKLNVEYASPDAVRRGGGPREPHNNKHTAVKGGGRPGKRKVKEHKSAGHVKETPKSAAVRSTEDGERKLERKLKHDFGVERASWRGERPKPGAALALAQRGTAAILPSQGQKITF</sequence>
<feature type="non-terminal residue" evidence="1">
    <location>
        <position position="423"/>
    </location>
</feature>
<dbReference type="Proteomes" id="UP000886501">
    <property type="component" value="Unassembled WGS sequence"/>
</dbReference>
<evidence type="ECO:0000313" key="2">
    <source>
        <dbReference type="Proteomes" id="UP000886501"/>
    </source>
</evidence>
<evidence type="ECO:0000313" key="1">
    <source>
        <dbReference type="EMBL" id="KAF9645998.1"/>
    </source>
</evidence>
<accession>A0ACB6Z9N7</accession>
<name>A0ACB6Z9N7_THEGA</name>